<evidence type="ECO:0000256" key="2">
    <source>
        <dbReference type="ARBA" id="ARBA00023242"/>
    </source>
</evidence>
<protein>
    <recommendedName>
        <fullName evidence="4">Xylanolytic transcriptional activator regulatory domain-containing protein</fullName>
    </recommendedName>
</protein>
<dbReference type="Proteomes" id="UP000800036">
    <property type="component" value="Unassembled WGS sequence"/>
</dbReference>
<evidence type="ECO:0000256" key="1">
    <source>
        <dbReference type="ARBA" id="ARBA00004123"/>
    </source>
</evidence>
<dbReference type="GO" id="GO:0006351">
    <property type="term" value="P:DNA-templated transcription"/>
    <property type="evidence" value="ECO:0007669"/>
    <property type="project" value="InterPro"/>
</dbReference>
<feature type="region of interest" description="Disordered" evidence="3">
    <location>
        <begin position="1"/>
        <end position="29"/>
    </location>
</feature>
<feature type="compositionally biased region" description="Polar residues" evidence="3">
    <location>
        <begin position="541"/>
        <end position="555"/>
    </location>
</feature>
<dbReference type="GO" id="GO:0008270">
    <property type="term" value="F:zinc ion binding"/>
    <property type="evidence" value="ECO:0007669"/>
    <property type="project" value="InterPro"/>
</dbReference>
<gene>
    <name evidence="5" type="ORF">BU23DRAFT_566161</name>
</gene>
<feature type="domain" description="Xylanolytic transcriptional activator regulatory" evidence="4">
    <location>
        <begin position="242"/>
        <end position="315"/>
    </location>
</feature>
<sequence length="653" mass="73935">MQSTNKKGRSSTSCTECQRRKQKVRPKGVGAARKWPLPFAIARFATNTPRSVRENGPAIIVKRGKFLIYISLRRKDLSWLLSQKTLLVTWNWISEKSDEIRGRKRSQPDATDTSSNGVDGEQDEPEDGLKIWGYMPGHYHHQLGRLDPPWWSDRAKGRTLSPEFTCLLLRVLSYSVQYLTPELRKMIEFELACSPQILTGRLNSAADQMSQSVSASNTCIERVQELFYKGAWLKSESRIVESWHSLGRTIREAQELGLDKESSNEGFAEFEVEIRRRLWTLLYVWDWQMSAWLGRPHLIDQKDLSFRFPTLRLDQSTAEPNHLSPFAHIVLQAQVARRIAPVTRDVQAFSDLSPEQVSTALKELRNFIDELPPIFRVENPDTSLDEKHPYYVFQRHKLHVVIYMGMLDLLKPYLTRDPKAPKSPHDAALRTEGVDIALKLLSISHLLFVHQFPINAKFHLVVFSIFDTATTLCSAMIHDVDVELLHREAIMDAVESALNMLQQLSLSTKLGASSYWFLYKLVQAAPGLSQHGPISKREKLTSTAMLPRNESSASGSVEEVKTPPPEQPLPTSVPPPVPLEMKETAPAVQFDPVPVLGMATTDDIAFDMEQYLAQNPFGSAANLDIGGMEVVFDWDELNLDWSVLGDGSNPRIQ</sequence>
<dbReference type="OrthoDB" id="5344325at2759"/>
<dbReference type="CDD" id="cd12148">
    <property type="entry name" value="fungal_TF_MHR"/>
    <property type="match status" value="1"/>
</dbReference>
<name>A0A6A5VRS3_9PLEO</name>
<dbReference type="InterPro" id="IPR050613">
    <property type="entry name" value="Sec_Metabolite_Reg"/>
</dbReference>
<keyword evidence="6" id="KW-1185">Reference proteome</keyword>
<organism evidence="5 6">
    <name type="scientific">Bimuria novae-zelandiae CBS 107.79</name>
    <dbReference type="NCBI Taxonomy" id="1447943"/>
    <lineage>
        <taxon>Eukaryota</taxon>
        <taxon>Fungi</taxon>
        <taxon>Dikarya</taxon>
        <taxon>Ascomycota</taxon>
        <taxon>Pezizomycotina</taxon>
        <taxon>Dothideomycetes</taxon>
        <taxon>Pleosporomycetidae</taxon>
        <taxon>Pleosporales</taxon>
        <taxon>Massarineae</taxon>
        <taxon>Didymosphaeriaceae</taxon>
        <taxon>Bimuria</taxon>
    </lineage>
</organism>
<evidence type="ECO:0000256" key="3">
    <source>
        <dbReference type="SAM" id="MobiDB-lite"/>
    </source>
</evidence>
<feature type="region of interest" description="Disordered" evidence="3">
    <location>
        <begin position="101"/>
        <end position="124"/>
    </location>
</feature>
<dbReference type="InterPro" id="IPR007219">
    <property type="entry name" value="XnlR_reg_dom"/>
</dbReference>
<accession>A0A6A5VRS3</accession>
<dbReference type="SMART" id="SM00906">
    <property type="entry name" value="Fungal_trans"/>
    <property type="match status" value="1"/>
</dbReference>
<dbReference type="PANTHER" id="PTHR31001:SF84">
    <property type="entry name" value="FUNGAL SPECIFIC TRANSCRIPTION FACTOR"/>
    <property type="match status" value="1"/>
</dbReference>
<dbReference type="GO" id="GO:0005634">
    <property type="term" value="C:nucleus"/>
    <property type="evidence" value="ECO:0007669"/>
    <property type="project" value="UniProtKB-SubCell"/>
</dbReference>
<evidence type="ECO:0000259" key="4">
    <source>
        <dbReference type="SMART" id="SM00906"/>
    </source>
</evidence>
<dbReference type="PANTHER" id="PTHR31001">
    <property type="entry name" value="UNCHARACTERIZED TRANSCRIPTIONAL REGULATORY PROTEIN"/>
    <property type="match status" value="1"/>
</dbReference>
<feature type="region of interest" description="Disordered" evidence="3">
    <location>
        <begin position="541"/>
        <end position="575"/>
    </location>
</feature>
<keyword evidence="2" id="KW-0539">Nucleus</keyword>
<dbReference type="AlphaFoldDB" id="A0A6A5VRS3"/>
<evidence type="ECO:0000313" key="6">
    <source>
        <dbReference type="Proteomes" id="UP000800036"/>
    </source>
</evidence>
<comment type="subcellular location">
    <subcellularLocation>
        <location evidence="1">Nucleus</location>
    </subcellularLocation>
</comment>
<dbReference type="Pfam" id="PF04082">
    <property type="entry name" value="Fungal_trans"/>
    <property type="match status" value="1"/>
</dbReference>
<feature type="compositionally biased region" description="Polar residues" evidence="3">
    <location>
        <begin position="108"/>
        <end position="117"/>
    </location>
</feature>
<feature type="compositionally biased region" description="Pro residues" evidence="3">
    <location>
        <begin position="562"/>
        <end position="575"/>
    </location>
</feature>
<evidence type="ECO:0000313" key="5">
    <source>
        <dbReference type="EMBL" id="KAF1975957.1"/>
    </source>
</evidence>
<dbReference type="EMBL" id="ML976668">
    <property type="protein sequence ID" value="KAF1975957.1"/>
    <property type="molecule type" value="Genomic_DNA"/>
</dbReference>
<dbReference type="GO" id="GO:0003677">
    <property type="term" value="F:DNA binding"/>
    <property type="evidence" value="ECO:0007669"/>
    <property type="project" value="InterPro"/>
</dbReference>
<reference evidence="5" key="1">
    <citation type="journal article" date="2020" name="Stud. Mycol.">
        <title>101 Dothideomycetes genomes: a test case for predicting lifestyles and emergence of pathogens.</title>
        <authorList>
            <person name="Haridas S."/>
            <person name="Albert R."/>
            <person name="Binder M."/>
            <person name="Bloem J."/>
            <person name="Labutti K."/>
            <person name="Salamov A."/>
            <person name="Andreopoulos B."/>
            <person name="Baker S."/>
            <person name="Barry K."/>
            <person name="Bills G."/>
            <person name="Bluhm B."/>
            <person name="Cannon C."/>
            <person name="Castanera R."/>
            <person name="Culley D."/>
            <person name="Daum C."/>
            <person name="Ezra D."/>
            <person name="Gonzalez J."/>
            <person name="Henrissat B."/>
            <person name="Kuo A."/>
            <person name="Liang C."/>
            <person name="Lipzen A."/>
            <person name="Lutzoni F."/>
            <person name="Magnuson J."/>
            <person name="Mondo S."/>
            <person name="Nolan M."/>
            <person name="Ohm R."/>
            <person name="Pangilinan J."/>
            <person name="Park H.-J."/>
            <person name="Ramirez L."/>
            <person name="Alfaro M."/>
            <person name="Sun H."/>
            <person name="Tritt A."/>
            <person name="Yoshinaga Y."/>
            <person name="Zwiers L.-H."/>
            <person name="Turgeon B."/>
            <person name="Goodwin S."/>
            <person name="Spatafora J."/>
            <person name="Crous P."/>
            <person name="Grigoriev I."/>
        </authorList>
    </citation>
    <scope>NUCLEOTIDE SEQUENCE</scope>
    <source>
        <strain evidence="5">CBS 107.79</strain>
    </source>
</reference>
<proteinExistence type="predicted"/>
<feature type="compositionally biased region" description="Polar residues" evidence="3">
    <location>
        <begin position="1"/>
        <end position="16"/>
    </location>
</feature>